<evidence type="ECO:0000256" key="1">
    <source>
        <dbReference type="SAM" id="MobiDB-lite"/>
    </source>
</evidence>
<reference evidence="3 4" key="1">
    <citation type="journal article" date="2016" name="Mol. Biol. Evol.">
        <title>Comparative Genomics of Early-Diverging Mushroom-Forming Fungi Provides Insights into the Origins of Lignocellulose Decay Capabilities.</title>
        <authorList>
            <person name="Nagy L.G."/>
            <person name="Riley R."/>
            <person name="Tritt A."/>
            <person name="Adam C."/>
            <person name="Daum C."/>
            <person name="Floudas D."/>
            <person name="Sun H."/>
            <person name="Yadav J.S."/>
            <person name="Pangilinan J."/>
            <person name="Larsson K.H."/>
            <person name="Matsuura K."/>
            <person name="Barry K."/>
            <person name="Labutti K."/>
            <person name="Kuo R."/>
            <person name="Ohm R.A."/>
            <person name="Bhattacharya S.S."/>
            <person name="Shirouzu T."/>
            <person name="Yoshinaga Y."/>
            <person name="Martin F.M."/>
            <person name="Grigoriev I.V."/>
            <person name="Hibbett D.S."/>
        </authorList>
    </citation>
    <scope>NUCLEOTIDE SEQUENCE [LARGE SCALE GENOMIC DNA]</scope>
    <source>
        <strain evidence="3 4">HHB12733</strain>
    </source>
</reference>
<name>A0A165HPM4_9BASI</name>
<sequence length="105" mass="11871">MTTQRVIQRHARTSLPWLLLLERAPCRPVASCQRAAIANPCEPIRGLLGDPFFLHHPFLLFCFSVFLFFCSYAFMLHGLVAARQRPQRESPSPPDITSTRAHPAA</sequence>
<gene>
    <name evidence="3" type="ORF">CALCODRAFT_493511</name>
</gene>
<dbReference type="InParanoid" id="A0A165HPM4"/>
<keyword evidence="2" id="KW-1133">Transmembrane helix</keyword>
<evidence type="ECO:0000313" key="4">
    <source>
        <dbReference type="Proteomes" id="UP000076842"/>
    </source>
</evidence>
<dbReference type="AlphaFoldDB" id="A0A165HPM4"/>
<keyword evidence="2" id="KW-0812">Transmembrane</keyword>
<dbReference type="Proteomes" id="UP000076842">
    <property type="component" value="Unassembled WGS sequence"/>
</dbReference>
<dbReference type="EMBL" id="KV423939">
    <property type="protein sequence ID" value="KZT59569.1"/>
    <property type="molecule type" value="Genomic_DNA"/>
</dbReference>
<feature type="compositionally biased region" description="Polar residues" evidence="1">
    <location>
        <begin position="95"/>
        <end position="105"/>
    </location>
</feature>
<protein>
    <submittedName>
        <fullName evidence="3">Uncharacterized protein</fullName>
    </submittedName>
</protein>
<proteinExistence type="predicted"/>
<accession>A0A165HPM4</accession>
<feature type="region of interest" description="Disordered" evidence="1">
    <location>
        <begin position="84"/>
        <end position="105"/>
    </location>
</feature>
<evidence type="ECO:0000256" key="2">
    <source>
        <dbReference type="SAM" id="Phobius"/>
    </source>
</evidence>
<feature type="transmembrane region" description="Helical" evidence="2">
    <location>
        <begin position="58"/>
        <end position="82"/>
    </location>
</feature>
<keyword evidence="4" id="KW-1185">Reference proteome</keyword>
<keyword evidence="2" id="KW-0472">Membrane</keyword>
<evidence type="ECO:0000313" key="3">
    <source>
        <dbReference type="EMBL" id="KZT59569.1"/>
    </source>
</evidence>
<organism evidence="3 4">
    <name type="scientific">Calocera cornea HHB12733</name>
    <dbReference type="NCBI Taxonomy" id="1353952"/>
    <lineage>
        <taxon>Eukaryota</taxon>
        <taxon>Fungi</taxon>
        <taxon>Dikarya</taxon>
        <taxon>Basidiomycota</taxon>
        <taxon>Agaricomycotina</taxon>
        <taxon>Dacrymycetes</taxon>
        <taxon>Dacrymycetales</taxon>
        <taxon>Dacrymycetaceae</taxon>
        <taxon>Calocera</taxon>
    </lineage>
</organism>